<dbReference type="Proteomes" id="UP000228484">
    <property type="component" value="Unassembled WGS sequence"/>
</dbReference>
<evidence type="ECO:0000313" key="1">
    <source>
        <dbReference type="EMBL" id="PIE91779.1"/>
    </source>
</evidence>
<protein>
    <recommendedName>
        <fullName evidence="3">Collagen-like protein</fullName>
    </recommendedName>
</protein>
<proteinExistence type="predicted"/>
<reference evidence="1 2" key="1">
    <citation type="submission" date="2017-09" db="EMBL/GenBank/DDBJ databases">
        <title>Biocontrol bacteria screening and application from spent mushroom substrate.</title>
        <authorList>
            <person name="Sun X."/>
        </authorList>
    </citation>
    <scope>NUCLEOTIDE SEQUENCE [LARGE SCALE GENOMIC DNA]</scope>
    <source>
        <strain evidence="1 2">100374</strain>
    </source>
</reference>
<organism evidence="1 2">
    <name type="scientific">Bacillus fungorum</name>
    <dbReference type="NCBI Taxonomy" id="2039284"/>
    <lineage>
        <taxon>Bacteria</taxon>
        <taxon>Bacillati</taxon>
        <taxon>Bacillota</taxon>
        <taxon>Bacilli</taxon>
        <taxon>Bacillales</taxon>
        <taxon>Bacillaceae</taxon>
        <taxon>Bacillus</taxon>
    </lineage>
</organism>
<accession>A0A2G6Q5T6</accession>
<keyword evidence="2" id="KW-1185">Reference proteome</keyword>
<name>A0A2G6Q5T6_9BACI</name>
<gene>
    <name evidence="1" type="ORF">CO726_30235</name>
</gene>
<dbReference type="EMBL" id="NWUW01000076">
    <property type="protein sequence ID" value="PIE91779.1"/>
    <property type="molecule type" value="Genomic_DNA"/>
</dbReference>
<evidence type="ECO:0000313" key="2">
    <source>
        <dbReference type="Proteomes" id="UP000228484"/>
    </source>
</evidence>
<comment type="caution">
    <text evidence="1">The sequence shown here is derived from an EMBL/GenBank/DDBJ whole genome shotgun (WGS) entry which is preliminary data.</text>
</comment>
<evidence type="ECO:0008006" key="3">
    <source>
        <dbReference type="Google" id="ProtNLM"/>
    </source>
</evidence>
<sequence length="110" mass="10879">MIVALVTKLPLLAVISGPVGPVGPVGHVGQIPVGPVAPVGPVGPPAGPVGPVGPGGPVKEGACSTLFNLFCKYICFCVALCNTQFTLSFTASTLLIVAAGDKPGNVPNTY</sequence>
<dbReference type="AlphaFoldDB" id="A0A2G6Q5T6"/>